<dbReference type="GO" id="GO:0005634">
    <property type="term" value="C:nucleus"/>
    <property type="evidence" value="ECO:0007669"/>
    <property type="project" value="UniProtKB-SubCell"/>
</dbReference>
<dbReference type="GO" id="GO:0009740">
    <property type="term" value="P:gibberellic acid mediated signaling pathway"/>
    <property type="evidence" value="ECO:0007669"/>
    <property type="project" value="TreeGrafter"/>
</dbReference>
<evidence type="ECO:0000313" key="3">
    <source>
        <dbReference type="Proteomes" id="UP001515500"/>
    </source>
</evidence>
<evidence type="ECO:0000313" key="4">
    <source>
        <dbReference type="RefSeq" id="XP_039126961.1"/>
    </source>
</evidence>
<dbReference type="Proteomes" id="UP001515500">
    <property type="component" value="Chromosome 6"/>
</dbReference>
<reference evidence="4" key="1">
    <citation type="submission" date="2025-08" db="UniProtKB">
        <authorList>
            <consortium name="RefSeq"/>
        </authorList>
    </citation>
    <scope>IDENTIFICATION</scope>
</reference>
<sequence>MNLQREPPWESLQQIAQFLDPKSLAMSSCVSKLWHEAMSSNHLWKPFLSSHYPSSLHLISNTTSHHSLFSLLRNSSSRRRHQLTPPPPRISLHELFFAVDLFCGDERVVSQGKLASEFEVDKGGIFRFGYEVEGEGKEGEWRVVWVVVMEGCLKAFTVIERVDKGRVVGGNGLWFSEELPGGRCCVGVGGGGGLVGEVGLEFYCDVEGGGRRKMVRVRLGVLSVIGCRYVSLDDGLRYLEHFLL</sequence>
<dbReference type="PANTHER" id="PTHR12874">
    <property type="entry name" value="F-BOX ONLY PROTEIN 48-RELATED"/>
    <property type="match status" value="1"/>
</dbReference>
<comment type="subcellular location">
    <subcellularLocation>
        <location evidence="1">Nucleus</location>
    </subcellularLocation>
</comment>
<name>A0AB40BK15_DIOCR</name>
<accession>A0AB40BK15</accession>
<dbReference type="GeneID" id="120263128"/>
<keyword evidence="3" id="KW-1185">Reference proteome</keyword>
<comment type="pathway">
    <text evidence="1">Protein modification; protein ubiquitination.</text>
</comment>
<dbReference type="Gene3D" id="1.20.1280.50">
    <property type="match status" value="1"/>
</dbReference>
<feature type="domain" description="F-box" evidence="2">
    <location>
        <begin position="10"/>
        <end position="45"/>
    </location>
</feature>
<dbReference type="PANTHER" id="PTHR12874:SF16">
    <property type="entry name" value="OS01G0800800 PROTEIN"/>
    <property type="match status" value="1"/>
</dbReference>
<protein>
    <recommendedName>
        <fullName evidence="1">F-box protein</fullName>
    </recommendedName>
</protein>
<dbReference type="AlphaFoldDB" id="A0AB40BK15"/>
<proteinExistence type="predicted"/>
<gene>
    <name evidence="4" type="primary">LOC120263128</name>
</gene>
<evidence type="ECO:0000259" key="2">
    <source>
        <dbReference type="Pfam" id="PF12937"/>
    </source>
</evidence>
<dbReference type="InterPro" id="IPR036047">
    <property type="entry name" value="F-box-like_dom_sf"/>
</dbReference>
<comment type="subunit">
    <text evidence="1">Component of the SCF-type E3 ligase complex.</text>
</comment>
<dbReference type="Pfam" id="PF12937">
    <property type="entry name" value="F-box-like"/>
    <property type="match status" value="1"/>
</dbReference>
<dbReference type="RefSeq" id="XP_039126961.1">
    <property type="nucleotide sequence ID" value="XM_039271027.1"/>
</dbReference>
<dbReference type="GO" id="GO:0019005">
    <property type="term" value="C:SCF ubiquitin ligase complex"/>
    <property type="evidence" value="ECO:0007669"/>
    <property type="project" value="UniProtKB-UniRule"/>
</dbReference>
<evidence type="ECO:0000256" key="1">
    <source>
        <dbReference type="RuleBase" id="RU369085"/>
    </source>
</evidence>
<keyword evidence="1" id="KW-0833">Ubl conjugation pathway</keyword>
<dbReference type="GO" id="GO:0016567">
    <property type="term" value="P:protein ubiquitination"/>
    <property type="evidence" value="ECO:0007669"/>
    <property type="project" value="UniProtKB-UniRule"/>
</dbReference>
<comment type="function">
    <text evidence="1">Acts as a component of a SCF E3 ubiquitin ligase complexes.</text>
</comment>
<dbReference type="GO" id="GO:0031146">
    <property type="term" value="P:SCF-dependent proteasomal ubiquitin-dependent protein catabolic process"/>
    <property type="evidence" value="ECO:0007669"/>
    <property type="project" value="UniProtKB-UniRule"/>
</dbReference>
<organism evidence="3 4">
    <name type="scientific">Dioscorea cayennensis subsp. rotundata</name>
    <name type="common">White Guinea yam</name>
    <name type="synonym">Dioscorea rotundata</name>
    <dbReference type="NCBI Taxonomy" id="55577"/>
    <lineage>
        <taxon>Eukaryota</taxon>
        <taxon>Viridiplantae</taxon>
        <taxon>Streptophyta</taxon>
        <taxon>Embryophyta</taxon>
        <taxon>Tracheophyta</taxon>
        <taxon>Spermatophyta</taxon>
        <taxon>Magnoliopsida</taxon>
        <taxon>Liliopsida</taxon>
        <taxon>Dioscoreales</taxon>
        <taxon>Dioscoreaceae</taxon>
        <taxon>Dioscorea</taxon>
    </lineage>
</organism>
<dbReference type="SUPFAM" id="SSF81383">
    <property type="entry name" value="F-box domain"/>
    <property type="match status" value="1"/>
</dbReference>
<keyword evidence="1" id="KW-0539">Nucleus</keyword>
<dbReference type="GO" id="GO:0005737">
    <property type="term" value="C:cytoplasm"/>
    <property type="evidence" value="ECO:0007669"/>
    <property type="project" value="TreeGrafter"/>
</dbReference>
<dbReference type="InterPro" id="IPR001810">
    <property type="entry name" value="F-box_dom"/>
</dbReference>